<sequence>MKSACSTAARILIFVALFQAGMQTARLIQHQVSEPGKVKYISITGCNSHCEIACCYCNIMADPPMCLQCCEESP</sequence>
<protein>
    <submittedName>
        <fullName evidence="2">Uncharacterized protein</fullName>
    </submittedName>
</protein>
<evidence type="ECO:0000313" key="2">
    <source>
        <dbReference type="EnsemblPlants" id="Kaladp0059s0095.1.v1.1"/>
    </source>
</evidence>
<accession>A0A7N0UAX2</accession>
<evidence type="ECO:0000256" key="1">
    <source>
        <dbReference type="SAM" id="SignalP"/>
    </source>
</evidence>
<keyword evidence="1" id="KW-0732">Signal</keyword>
<reference evidence="2" key="1">
    <citation type="submission" date="2021-01" db="UniProtKB">
        <authorList>
            <consortium name="EnsemblPlants"/>
        </authorList>
    </citation>
    <scope>IDENTIFICATION</scope>
</reference>
<dbReference type="EnsemblPlants" id="Kaladp0059s0095.1.v1.1">
    <property type="protein sequence ID" value="Kaladp0059s0095.1.v1.1"/>
    <property type="gene ID" value="Kaladp0059s0095.v1.1"/>
</dbReference>
<organism evidence="2 3">
    <name type="scientific">Kalanchoe fedtschenkoi</name>
    <name type="common">Lavender scallops</name>
    <name type="synonym">South American air plant</name>
    <dbReference type="NCBI Taxonomy" id="63787"/>
    <lineage>
        <taxon>Eukaryota</taxon>
        <taxon>Viridiplantae</taxon>
        <taxon>Streptophyta</taxon>
        <taxon>Embryophyta</taxon>
        <taxon>Tracheophyta</taxon>
        <taxon>Spermatophyta</taxon>
        <taxon>Magnoliopsida</taxon>
        <taxon>eudicotyledons</taxon>
        <taxon>Gunneridae</taxon>
        <taxon>Pentapetalae</taxon>
        <taxon>Saxifragales</taxon>
        <taxon>Crassulaceae</taxon>
        <taxon>Kalanchoe</taxon>
    </lineage>
</organism>
<keyword evidence="3" id="KW-1185">Reference proteome</keyword>
<proteinExistence type="predicted"/>
<name>A0A7N0UAX2_KALFE</name>
<dbReference type="Proteomes" id="UP000594263">
    <property type="component" value="Unplaced"/>
</dbReference>
<evidence type="ECO:0000313" key="3">
    <source>
        <dbReference type="Proteomes" id="UP000594263"/>
    </source>
</evidence>
<feature type="chain" id="PRO_5029512753" evidence="1">
    <location>
        <begin position="28"/>
        <end position="74"/>
    </location>
</feature>
<dbReference type="AlphaFoldDB" id="A0A7N0UAX2"/>
<feature type="signal peptide" evidence="1">
    <location>
        <begin position="1"/>
        <end position="27"/>
    </location>
</feature>
<dbReference type="Gramene" id="Kaladp0059s0095.1.v1.1">
    <property type="protein sequence ID" value="Kaladp0059s0095.1.v1.1"/>
    <property type="gene ID" value="Kaladp0059s0095.v1.1"/>
</dbReference>